<proteinExistence type="predicted"/>
<dbReference type="GeneID" id="77804100"/>
<sequence length="92" mass="9994">MFASIVFPMLVLVQLVSGQVKPSSIRCATADGSQPLLDRRDCTDVFEYALTAVHLGLDECRNQPFNATIGASQPISVILDYGHNGSRCQKPN</sequence>
<reference evidence="2" key="1">
    <citation type="submission" date="2022-10" db="EMBL/GenBank/DDBJ databases">
        <title>Puccinia triticina Genome sequencing and assembly.</title>
        <authorList>
            <person name="Li C."/>
        </authorList>
    </citation>
    <scope>NUCLEOTIDE SEQUENCE</scope>
    <source>
        <strain evidence="2">Pt15</strain>
    </source>
</reference>
<feature type="chain" id="PRO_5045347194" evidence="1">
    <location>
        <begin position="19"/>
        <end position="92"/>
    </location>
</feature>
<gene>
    <name evidence="2" type="ORF">PtA15_14A484</name>
</gene>
<protein>
    <submittedName>
        <fullName evidence="2">Uncharacterized protein</fullName>
    </submittedName>
</protein>
<feature type="signal peptide" evidence="1">
    <location>
        <begin position="1"/>
        <end position="18"/>
    </location>
</feature>
<keyword evidence="1" id="KW-0732">Signal</keyword>
<keyword evidence="3" id="KW-1185">Reference proteome</keyword>
<dbReference type="Proteomes" id="UP001164743">
    <property type="component" value="Chromosome 14A"/>
</dbReference>
<name>A0ABY7D2Z2_9BASI</name>
<dbReference type="RefSeq" id="XP_053027155.1">
    <property type="nucleotide sequence ID" value="XM_053163205.1"/>
</dbReference>
<evidence type="ECO:0000313" key="2">
    <source>
        <dbReference type="EMBL" id="WAQ91600.1"/>
    </source>
</evidence>
<evidence type="ECO:0000313" key="3">
    <source>
        <dbReference type="Proteomes" id="UP001164743"/>
    </source>
</evidence>
<evidence type="ECO:0000256" key="1">
    <source>
        <dbReference type="SAM" id="SignalP"/>
    </source>
</evidence>
<organism evidence="2 3">
    <name type="scientific">Puccinia triticina</name>
    <dbReference type="NCBI Taxonomy" id="208348"/>
    <lineage>
        <taxon>Eukaryota</taxon>
        <taxon>Fungi</taxon>
        <taxon>Dikarya</taxon>
        <taxon>Basidiomycota</taxon>
        <taxon>Pucciniomycotina</taxon>
        <taxon>Pucciniomycetes</taxon>
        <taxon>Pucciniales</taxon>
        <taxon>Pucciniaceae</taxon>
        <taxon>Puccinia</taxon>
    </lineage>
</organism>
<dbReference type="EMBL" id="CP110434">
    <property type="protein sequence ID" value="WAQ91600.1"/>
    <property type="molecule type" value="Genomic_DNA"/>
</dbReference>
<accession>A0ABY7D2Z2</accession>